<dbReference type="AlphaFoldDB" id="A0A413QR65"/>
<protein>
    <submittedName>
        <fullName evidence="1">DUF2971 domain-containing protein</fullName>
    </submittedName>
</protein>
<reference evidence="1 2" key="1">
    <citation type="submission" date="2018-08" db="EMBL/GenBank/DDBJ databases">
        <title>A genome reference for cultivated species of the human gut microbiota.</title>
        <authorList>
            <person name="Zou Y."/>
            <person name="Xue W."/>
            <person name="Luo G."/>
        </authorList>
    </citation>
    <scope>NUCLEOTIDE SEQUENCE [LARGE SCALE GENOMIC DNA]</scope>
    <source>
        <strain evidence="1 2">AM44-1AT</strain>
    </source>
</reference>
<evidence type="ECO:0000313" key="2">
    <source>
        <dbReference type="Proteomes" id="UP000286341"/>
    </source>
</evidence>
<name>A0A413QR65_9FIRM</name>
<proteinExistence type="predicted"/>
<organism evidence="1 2">
    <name type="scientific">Agathobacter rectalis</name>
    <dbReference type="NCBI Taxonomy" id="39491"/>
    <lineage>
        <taxon>Bacteria</taxon>
        <taxon>Bacillati</taxon>
        <taxon>Bacillota</taxon>
        <taxon>Clostridia</taxon>
        <taxon>Lachnospirales</taxon>
        <taxon>Lachnospiraceae</taxon>
        <taxon>Agathobacter</taxon>
    </lineage>
</organism>
<evidence type="ECO:0000313" key="1">
    <source>
        <dbReference type="EMBL" id="RHA09532.1"/>
    </source>
</evidence>
<gene>
    <name evidence="1" type="ORF">DW948_14060</name>
</gene>
<dbReference type="Pfam" id="PF11185">
    <property type="entry name" value="DUF2971"/>
    <property type="match status" value="1"/>
</dbReference>
<dbReference type="EMBL" id="QSFB01000030">
    <property type="protein sequence ID" value="RHA09532.1"/>
    <property type="molecule type" value="Genomic_DNA"/>
</dbReference>
<sequence length="277" mass="33069">MNKEWFSDYKEQISLNNMQEARNVILDNIDKTQMIYRYSRGLNRDLRNLENHQLWLSSAFNFNDPYDCLVTVDCGLKASYPKSQRKEAMETYMRQETENRKTEALRSSLFVACFSEVNNSFPMWGYYAADHKGICLGYNLYELVKKYKCMPVIYSDKLIFYREDSSERNILANTLTKSDEWIHEKEWRIVIKDDINMGKSGIIKDFVLPREIYIGCTQQETVAENNNNRMLHNKKENEMYADLDEILQWAENNYIDVYMPIISRKEYKMMDRALRLI</sequence>
<dbReference type="InterPro" id="IPR021352">
    <property type="entry name" value="DUF2971"/>
</dbReference>
<comment type="caution">
    <text evidence="1">The sequence shown here is derived from an EMBL/GenBank/DDBJ whole genome shotgun (WGS) entry which is preliminary data.</text>
</comment>
<accession>A0A413QR65</accession>
<dbReference type="Proteomes" id="UP000286341">
    <property type="component" value="Unassembled WGS sequence"/>
</dbReference>
<dbReference type="RefSeq" id="WP_118342984.1">
    <property type="nucleotide sequence ID" value="NZ_QSEY01000004.1"/>
</dbReference>